<name>A0A7X3FHR8_9BACL</name>
<accession>A0A7X3FHR8</accession>
<dbReference type="RefSeq" id="WP_157334826.1">
    <property type="nucleotide sequence ID" value="NZ_RHLK01000003.1"/>
</dbReference>
<evidence type="ECO:0000313" key="3">
    <source>
        <dbReference type="Proteomes" id="UP000490800"/>
    </source>
</evidence>
<dbReference type="EMBL" id="RHLK01000003">
    <property type="protein sequence ID" value="MVO99718.1"/>
    <property type="molecule type" value="Genomic_DNA"/>
</dbReference>
<keyword evidence="1" id="KW-0472">Membrane</keyword>
<protein>
    <submittedName>
        <fullName evidence="2">Uncharacterized protein</fullName>
    </submittedName>
</protein>
<feature type="transmembrane region" description="Helical" evidence="1">
    <location>
        <begin position="104"/>
        <end position="121"/>
    </location>
</feature>
<dbReference type="Proteomes" id="UP000490800">
    <property type="component" value="Unassembled WGS sequence"/>
</dbReference>
<evidence type="ECO:0000313" key="2">
    <source>
        <dbReference type="EMBL" id="MVO99718.1"/>
    </source>
</evidence>
<reference evidence="2 3" key="1">
    <citation type="journal article" date="2019" name="Microorganisms">
        <title>Paenibacillus lutrae sp. nov., A Chitinolytic Species Isolated from A River Otter in Castril Natural Park, Granada, Spain.</title>
        <authorList>
            <person name="Rodriguez M."/>
            <person name="Reina J.C."/>
            <person name="Bejar V."/>
            <person name="Llamas I."/>
        </authorList>
    </citation>
    <scope>NUCLEOTIDE SEQUENCE [LARGE SCALE GENOMIC DNA]</scope>
    <source>
        <strain evidence="2 3">N10</strain>
    </source>
</reference>
<keyword evidence="1" id="KW-1133">Transmembrane helix</keyword>
<dbReference type="OrthoDB" id="670562at2"/>
<proteinExistence type="predicted"/>
<feature type="transmembrane region" description="Helical" evidence="1">
    <location>
        <begin position="6"/>
        <end position="25"/>
    </location>
</feature>
<keyword evidence="1" id="KW-0812">Transmembrane</keyword>
<dbReference type="AlphaFoldDB" id="A0A7X3FHR8"/>
<gene>
    <name evidence="2" type="ORF">EDM21_09265</name>
</gene>
<feature type="transmembrane region" description="Helical" evidence="1">
    <location>
        <begin position="75"/>
        <end position="97"/>
    </location>
</feature>
<sequence length="123" mass="14447">MSWLMLCAIYNLLFGIFHLTFWKLLVWKVELKRVSPDNRAVMQTLNLCLTFVLFLMAYLYFFHADEMRTTSIGEAVTYGAMIFWMVRTILQIMLFNLKKRVHQILLVIFLTGVVVHLAAIVNL</sequence>
<comment type="caution">
    <text evidence="2">The sequence shown here is derived from an EMBL/GenBank/DDBJ whole genome shotgun (WGS) entry which is preliminary data.</text>
</comment>
<keyword evidence="3" id="KW-1185">Reference proteome</keyword>
<organism evidence="2 3">
    <name type="scientific">Paenibacillus lutrae</name>
    <dbReference type="NCBI Taxonomy" id="2078573"/>
    <lineage>
        <taxon>Bacteria</taxon>
        <taxon>Bacillati</taxon>
        <taxon>Bacillota</taxon>
        <taxon>Bacilli</taxon>
        <taxon>Bacillales</taxon>
        <taxon>Paenibacillaceae</taxon>
        <taxon>Paenibacillus</taxon>
    </lineage>
</organism>
<feature type="transmembrane region" description="Helical" evidence="1">
    <location>
        <begin position="45"/>
        <end position="63"/>
    </location>
</feature>
<evidence type="ECO:0000256" key="1">
    <source>
        <dbReference type="SAM" id="Phobius"/>
    </source>
</evidence>